<evidence type="ECO:0000256" key="1">
    <source>
        <dbReference type="ARBA" id="ARBA00004141"/>
    </source>
</evidence>
<feature type="chain" id="PRO_5007293915" description="Transmembrane protein 198" evidence="8">
    <location>
        <begin position="26"/>
        <end position="276"/>
    </location>
</feature>
<keyword evidence="3 7" id="KW-0812">Transmembrane</keyword>
<keyword evidence="8" id="KW-0732">Signal</keyword>
<dbReference type="InterPro" id="IPR040236">
    <property type="entry name" value="TMEM198"/>
</dbReference>
<evidence type="ECO:0000313" key="11">
    <source>
        <dbReference type="Proteomes" id="UP000070444"/>
    </source>
</evidence>
<evidence type="ECO:0000256" key="3">
    <source>
        <dbReference type="ARBA" id="ARBA00022692"/>
    </source>
</evidence>
<evidence type="ECO:0000256" key="4">
    <source>
        <dbReference type="ARBA" id="ARBA00022989"/>
    </source>
</evidence>
<evidence type="ECO:0000313" key="10">
    <source>
        <dbReference type="EMBL" id="KXN64570.1"/>
    </source>
</evidence>
<evidence type="ECO:0000256" key="8">
    <source>
        <dbReference type="SAM" id="SignalP"/>
    </source>
</evidence>
<feature type="transmembrane region" description="Helical" evidence="7">
    <location>
        <begin position="118"/>
        <end position="138"/>
    </location>
</feature>
<feature type="transmembrane region" description="Helical" evidence="7">
    <location>
        <begin position="145"/>
        <end position="164"/>
    </location>
</feature>
<dbReference type="GO" id="GO:0005886">
    <property type="term" value="C:plasma membrane"/>
    <property type="evidence" value="ECO:0007669"/>
    <property type="project" value="TreeGrafter"/>
</dbReference>
<keyword evidence="4 7" id="KW-1133">Transmembrane helix</keyword>
<dbReference type="PANTHER" id="PTHR31247:SF5">
    <property type="entry name" value="DUF4203 DOMAIN-CONTAINING PROTEIN"/>
    <property type="match status" value="1"/>
</dbReference>
<feature type="transmembrane region" description="Helical" evidence="7">
    <location>
        <begin position="59"/>
        <end position="78"/>
    </location>
</feature>
<reference evidence="10 11" key="1">
    <citation type="journal article" date="2015" name="Genome Biol. Evol.">
        <title>Phylogenomic analyses indicate that early fungi evolved digesting cell walls of algal ancestors of land plants.</title>
        <authorList>
            <person name="Chang Y."/>
            <person name="Wang S."/>
            <person name="Sekimoto S."/>
            <person name="Aerts A.L."/>
            <person name="Choi C."/>
            <person name="Clum A."/>
            <person name="LaButti K.M."/>
            <person name="Lindquist E.A."/>
            <person name="Yee Ngan C."/>
            <person name="Ohm R.A."/>
            <person name="Salamov A.A."/>
            <person name="Grigoriev I.V."/>
            <person name="Spatafora J.W."/>
            <person name="Berbee M.L."/>
        </authorList>
    </citation>
    <scope>NUCLEOTIDE SEQUENCE [LARGE SCALE GENOMIC DNA]</scope>
    <source>
        <strain evidence="10 11">NRRL 28638</strain>
    </source>
</reference>
<feature type="signal peptide" evidence="8">
    <location>
        <begin position="1"/>
        <end position="25"/>
    </location>
</feature>
<dbReference type="Proteomes" id="UP000070444">
    <property type="component" value="Unassembled WGS sequence"/>
</dbReference>
<evidence type="ECO:0000259" key="9">
    <source>
        <dbReference type="Pfam" id="PF13886"/>
    </source>
</evidence>
<evidence type="ECO:0000256" key="5">
    <source>
        <dbReference type="ARBA" id="ARBA00023136"/>
    </source>
</evidence>
<keyword evidence="5 7" id="KW-0472">Membrane</keyword>
<gene>
    <name evidence="10" type="ORF">CONCODRAFT_14281</name>
</gene>
<dbReference type="PANTHER" id="PTHR31247">
    <property type="entry name" value="TRANSMEMBRANE PROTEIN 198 FAMILY MEMBER"/>
    <property type="match status" value="1"/>
</dbReference>
<feature type="transmembrane region" description="Helical" evidence="7">
    <location>
        <begin position="198"/>
        <end position="216"/>
    </location>
</feature>
<dbReference type="InterPro" id="IPR025256">
    <property type="entry name" value="TM7S3/TM198-like_dom"/>
</dbReference>
<comment type="similarity">
    <text evidence="2">Belongs to the TMEM198 family.</text>
</comment>
<dbReference type="EMBL" id="KQ965422">
    <property type="protein sequence ID" value="KXN64570.1"/>
    <property type="molecule type" value="Genomic_DNA"/>
</dbReference>
<evidence type="ECO:0000256" key="2">
    <source>
        <dbReference type="ARBA" id="ARBA00006244"/>
    </source>
</evidence>
<sequence length="276" mass="29719">MKKSLNQLYIFSLWFILLCLGFVSAQDASQSNPGGQSNPQSTDTILYKVNPIGTPNKSAAAIVSGVLFMVIGLLFVFVGKRLIRFLLAIAGAFTFFSLVIVISAFIVDFNNISNTQTIIILVAGGVFAVAGGILAACLWKVGMVILGFLNGATLGQIICSFFVAKPWVQLVIMGSVGLAFSIFTCFAMRFVTIAYTSFLGAHLFITGVDFIANTGYNQFSAASISKDQIRSLSGSAWAMLASVFVITIIGILFQWKTVKSKSEAYEPVAVREIPEK</sequence>
<feature type="transmembrane region" description="Helical" evidence="7">
    <location>
        <begin position="170"/>
        <end position="191"/>
    </location>
</feature>
<feature type="transmembrane region" description="Helical" evidence="7">
    <location>
        <begin position="236"/>
        <end position="255"/>
    </location>
</feature>
<name>A0A137NP97_CONC2</name>
<protein>
    <recommendedName>
        <fullName evidence="6">Transmembrane protein 198</fullName>
    </recommendedName>
</protein>
<feature type="transmembrane region" description="Helical" evidence="7">
    <location>
        <begin position="85"/>
        <end position="106"/>
    </location>
</feature>
<organism evidence="10 11">
    <name type="scientific">Conidiobolus coronatus (strain ATCC 28846 / CBS 209.66 / NRRL 28638)</name>
    <name type="common">Delacroixia coronata</name>
    <dbReference type="NCBI Taxonomy" id="796925"/>
    <lineage>
        <taxon>Eukaryota</taxon>
        <taxon>Fungi</taxon>
        <taxon>Fungi incertae sedis</taxon>
        <taxon>Zoopagomycota</taxon>
        <taxon>Entomophthoromycotina</taxon>
        <taxon>Entomophthoromycetes</taxon>
        <taxon>Entomophthorales</taxon>
        <taxon>Ancylistaceae</taxon>
        <taxon>Conidiobolus</taxon>
    </lineage>
</organism>
<dbReference type="AlphaFoldDB" id="A0A137NP97"/>
<dbReference type="STRING" id="796925.A0A137NP97"/>
<evidence type="ECO:0000256" key="6">
    <source>
        <dbReference type="ARBA" id="ARBA00049737"/>
    </source>
</evidence>
<accession>A0A137NP97</accession>
<comment type="subcellular location">
    <subcellularLocation>
        <location evidence="1">Membrane</location>
        <topology evidence="1">Multi-pass membrane protein</topology>
    </subcellularLocation>
</comment>
<dbReference type="Pfam" id="PF13886">
    <property type="entry name" value="TM7S3_TM198"/>
    <property type="match status" value="1"/>
</dbReference>
<keyword evidence="11" id="KW-1185">Reference proteome</keyword>
<proteinExistence type="inferred from homology"/>
<feature type="domain" description="TM7S3/TM198-like" evidence="9">
    <location>
        <begin position="65"/>
        <end position="255"/>
    </location>
</feature>
<evidence type="ECO:0000256" key="7">
    <source>
        <dbReference type="SAM" id="Phobius"/>
    </source>
</evidence>
<dbReference type="OrthoDB" id="102260at2759"/>